<evidence type="ECO:0000313" key="3">
    <source>
        <dbReference type="Proteomes" id="UP001596086"/>
    </source>
</evidence>
<name>A0ABW0RS92_9BURK</name>
<reference evidence="3" key="1">
    <citation type="journal article" date="2019" name="Int. J. Syst. Evol. Microbiol.">
        <title>The Global Catalogue of Microorganisms (GCM) 10K type strain sequencing project: providing services to taxonomists for standard genome sequencing and annotation.</title>
        <authorList>
            <consortium name="The Broad Institute Genomics Platform"/>
            <consortium name="The Broad Institute Genome Sequencing Center for Infectious Disease"/>
            <person name="Wu L."/>
            <person name="Ma J."/>
        </authorList>
    </citation>
    <scope>NUCLEOTIDE SEQUENCE [LARGE SCALE GENOMIC DNA]</scope>
    <source>
        <strain evidence="3">CGMCC 4.5798</strain>
    </source>
</reference>
<proteinExistence type="predicted"/>
<dbReference type="Proteomes" id="UP001596086">
    <property type="component" value="Unassembled WGS sequence"/>
</dbReference>
<organism evidence="2 3">
    <name type="scientific">Massilia aerilata</name>
    <dbReference type="NCBI Taxonomy" id="453817"/>
    <lineage>
        <taxon>Bacteria</taxon>
        <taxon>Pseudomonadati</taxon>
        <taxon>Pseudomonadota</taxon>
        <taxon>Betaproteobacteria</taxon>
        <taxon>Burkholderiales</taxon>
        <taxon>Oxalobacteraceae</taxon>
        <taxon>Telluria group</taxon>
        <taxon>Massilia</taxon>
    </lineage>
</organism>
<evidence type="ECO:0000313" key="2">
    <source>
        <dbReference type="EMBL" id="MFC5547714.1"/>
    </source>
</evidence>
<evidence type="ECO:0000256" key="1">
    <source>
        <dbReference type="SAM" id="SignalP"/>
    </source>
</evidence>
<accession>A0ABW0RS92</accession>
<dbReference type="RefSeq" id="WP_379767482.1">
    <property type="nucleotide sequence ID" value="NZ_JBHSMZ010000001.1"/>
</dbReference>
<protein>
    <recommendedName>
        <fullName evidence="4">Lipocalin-like domain-containing protein</fullName>
    </recommendedName>
</protein>
<keyword evidence="1" id="KW-0732">Signal</keyword>
<dbReference type="EMBL" id="JBHSMZ010000001">
    <property type="protein sequence ID" value="MFC5547714.1"/>
    <property type="molecule type" value="Genomic_DNA"/>
</dbReference>
<gene>
    <name evidence="2" type="ORF">ACFPO9_04205</name>
</gene>
<evidence type="ECO:0008006" key="4">
    <source>
        <dbReference type="Google" id="ProtNLM"/>
    </source>
</evidence>
<sequence>MCVSRVQRLQVCCPLFHEIRTRPTMIQKIRLAACFLLSLPARAEPTIVGNWELSHVAPQAVENTNPRGVANTKFSLTADGKLLTLAPDETSLQKAGHAEYSFDGKQLFIIESNRPGRPAKVSFPDDRTMVLMPQYESPRTFKRIPEFTAKLEPKSLQLIVTKADHGSELPYDTADYSRLPLAERVKGSWEVVAYENVPSGQMPPYGFTNDVWTIDGVNVTIASRMLEREEAVPFSFSGGQLQSSGLALGQPGSKLAWKVNFDEWGRLVLDSEYCRVILKLMSRQKLDPSRVPVKIVLLKTR</sequence>
<comment type="caution">
    <text evidence="2">The sequence shown here is derived from an EMBL/GenBank/DDBJ whole genome shotgun (WGS) entry which is preliminary data.</text>
</comment>
<feature type="signal peptide" evidence="1">
    <location>
        <begin position="1"/>
        <end position="43"/>
    </location>
</feature>
<feature type="chain" id="PRO_5045142243" description="Lipocalin-like domain-containing protein" evidence="1">
    <location>
        <begin position="44"/>
        <end position="301"/>
    </location>
</feature>
<keyword evidence="3" id="KW-1185">Reference proteome</keyword>